<feature type="domain" description="Transposase DDE" evidence="1">
    <location>
        <begin position="8"/>
        <end position="92"/>
    </location>
</feature>
<proteinExistence type="predicted"/>
<organism evidence="2 3">
    <name type="scientific">Candidatus Electrothrix marina</name>
    <dbReference type="NCBI Taxonomy" id="1859130"/>
    <lineage>
        <taxon>Bacteria</taxon>
        <taxon>Pseudomonadati</taxon>
        <taxon>Thermodesulfobacteriota</taxon>
        <taxon>Desulfobulbia</taxon>
        <taxon>Desulfobulbales</taxon>
        <taxon>Desulfobulbaceae</taxon>
        <taxon>Candidatus Electrothrix</taxon>
    </lineage>
</organism>
<comment type="caution">
    <text evidence="2">The sequence shown here is derived from an EMBL/GenBank/DDBJ whole genome shotgun (WGS) entry which is preliminary data.</text>
</comment>
<dbReference type="Proteomes" id="UP000287615">
    <property type="component" value="Unassembled WGS sequence"/>
</dbReference>
<dbReference type="InterPro" id="IPR025668">
    <property type="entry name" value="Tnp_DDE_dom"/>
</dbReference>
<protein>
    <submittedName>
        <fullName evidence="2">Transposase DDE domain-containing protein</fullName>
    </submittedName>
</protein>
<dbReference type="AlphaFoldDB" id="A0A444JA90"/>
<dbReference type="EMBL" id="MTKR01000171">
    <property type="protein sequence ID" value="RWX49993.1"/>
    <property type="molecule type" value="Genomic_DNA"/>
</dbReference>
<name>A0A444JA90_9BACT</name>
<dbReference type="Pfam" id="PF13586">
    <property type="entry name" value="DDE_Tnp_1_2"/>
    <property type="match status" value="1"/>
</dbReference>
<evidence type="ECO:0000313" key="3">
    <source>
        <dbReference type="Proteomes" id="UP000287615"/>
    </source>
</evidence>
<reference evidence="2 3" key="1">
    <citation type="submission" date="2017-01" db="EMBL/GenBank/DDBJ databases">
        <title>The cable genome- insights into the physiology and evolution of filamentous bacteria capable of sulfide oxidation via long distance electron transfer.</title>
        <authorList>
            <person name="Schreiber L."/>
            <person name="Bjerg J.T."/>
            <person name="Boggild A."/>
            <person name="Van De Vossenberg J."/>
            <person name="Meysman F."/>
            <person name="Nielsen L.P."/>
            <person name="Schramm A."/>
            <person name="Kjeldsen K.U."/>
        </authorList>
    </citation>
    <scope>NUCLEOTIDE SEQUENCE [LARGE SCALE GENOMIC DNA]</scope>
    <source>
        <strain evidence="2">A3</strain>
    </source>
</reference>
<sequence length="142" mass="16673">MATIRQVVLADQIYGSRANRNYLKEKGVRFGGKRMGRPPKETEENKERLRDRIPIEGKFGQGKNGYRLNYIRARLQRTSEAWINCIFLVINLMVLLRKLQEQLENLFFSRSLRLRKLLKHIATRLWAFFGQNVRASLAVLPV</sequence>
<accession>A0A444JA90</accession>
<evidence type="ECO:0000313" key="2">
    <source>
        <dbReference type="EMBL" id="RWX49993.1"/>
    </source>
</evidence>
<evidence type="ECO:0000259" key="1">
    <source>
        <dbReference type="Pfam" id="PF13586"/>
    </source>
</evidence>
<gene>
    <name evidence="2" type="ORF">VU00_11712</name>
</gene>